<evidence type="ECO:0000256" key="1">
    <source>
        <dbReference type="ARBA" id="ARBA00022679"/>
    </source>
</evidence>
<protein>
    <recommendedName>
        <fullName evidence="8">Protein kinase domain-containing protein</fullName>
    </recommendedName>
</protein>
<feature type="domain" description="Protein kinase" evidence="8">
    <location>
        <begin position="50"/>
        <end position="320"/>
    </location>
</feature>
<proteinExistence type="predicted"/>
<keyword evidence="2 5" id="KW-0547">Nucleotide-binding</keyword>
<name>A0A4S4DYX6_CAMSN</name>
<feature type="chain" id="PRO_5020828030" description="Protein kinase domain-containing protein" evidence="7">
    <location>
        <begin position="25"/>
        <end position="320"/>
    </location>
</feature>
<dbReference type="AlphaFoldDB" id="A0A4S4DYX6"/>
<dbReference type="InterPro" id="IPR052059">
    <property type="entry name" value="CR_Ser/Thr_kinase"/>
</dbReference>
<evidence type="ECO:0000256" key="3">
    <source>
        <dbReference type="ARBA" id="ARBA00022777"/>
    </source>
</evidence>
<feature type="signal peptide" evidence="7">
    <location>
        <begin position="1"/>
        <end position="24"/>
    </location>
</feature>
<dbReference type="SUPFAM" id="SSF56112">
    <property type="entry name" value="Protein kinase-like (PK-like)"/>
    <property type="match status" value="1"/>
</dbReference>
<keyword evidence="4 5" id="KW-0067">ATP-binding</keyword>
<dbReference type="PROSITE" id="PS00107">
    <property type="entry name" value="PROTEIN_KINASE_ATP"/>
    <property type="match status" value="1"/>
</dbReference>
<accession>A0A4S4DYX6</accession>
<dbReference type="PROSITE" id="PS50011">
    <property type="entry name" value="PROTEIN_KINASE_DOM"/>
    <property type="match status" value="1"/>
</dbReference>
<evidence type="ECO:0000313" key="10">
    <source>
        <dbReference type="Proteomes" id="UP000306102"/>
    </source>
</evidence>
<dbReference type="Proteomes" id="UP000306102">
    <property type="component" value="Unassembled WGS sequence"/>
</dbReference>
<keyword evidence="7" id="KW-0732">Signal</keyword>
<organism evidence="9 10">
    <name type="scientific">Camellia sinensis var. sinensis</name>
    <name type="common">China tea</name>
    <dbReference type="NCBI Taxonomy" id="542762"/>
    <lineage>
        <taxon>Eukaryota</taxon>
        <taxon>Viridiplantae</taxon>
        <taxon>Streptophyta</taxon>
        <taxon>Embryophyta</taxon>
        <taxon>Tracheophyta</taxon>
        <taxon>Spermatophyta</taxon>
        <taxon>Magnoliopsida</taxon>
        <taxon>eudicotyledons</taxon>
        <taxon>Gunneridae</taxon>
        <taxon>Pentapetalae</taxon>
        <taxon>asterids</taxon>
        <taxon>Ericales</taxon>
        <taxon>Theaceae</taxon>
        <taxon>Camellia</taxon>
    </lineage>
</organism>
<dbReference type="InterPro" id="IPR011009">
    <property type="entry name" value="Kinase-like_dom_sf"/>
</dbReference>
<dbReference type="Gene3D" id="3.30.200.20">
    <property type="entry name" value="Phosphorylase Kinase, domain 1"/>
    <property type="match status" value="1"/>
</dbReference>
<dbReference type="InterPro" id="IPR000719">
    <property type="entry name" value="Prot_kinase_dom"/>
</dbReference>
<dbReference type="Gene3D" id="1.10.510.10">
    <property type="entry name" value="Transferase(Phosphotransferase) domain 1"/>
    <property type="match status" value="1"/>
</dbReference>
<keyword evidence="3" id="KW-0418">Kinase</keyword>
<dbReference type="GO" id="GO:0004672">
    <property type="term" value="F:protein kinase activity"/>
    <property type="evidence" value="ECO:0007669"/>
    <property type="project" value="InterPro"/>
</dbReference>
<dbReference type="GO" id="GO:0005524">
    <property type="term" value="F:ATP binding"/>
    <property type="evidence" value="ECO:0007669"/>
    <property type="project" value="UniProtKB-UniRule"/>
</dbReference>
<evidence type="ECO:0000256" key="6">
    <source>
        <dbReference type="SAM" id="MobiDB-lite"/>
    </source>
</evidence>
<dbReference type="EMBL" id="SDRB02009203">
    <property type="protein sequence ID" value="THG08678.1"/>
    <property type="molecule type" value="Genomic_DNA"/>
</dbReference>
<feature type="compositionally biased region" description="Acidic residues" evidence="6">
    <location>
        <begin position="283"/>
        <end position="293"/>
    </location>
</feature>
<keyword evidence="1" id="KW-0808">Transferase</keyword>
<comment type="caution">
    <text evidence="9">The sequence shown here is derived from an EMBL/GenBank/DDBJ whole genome shotgun (WGS) entry which is preliminary data.</text>
</comment>
<evidence type="ECO:0000256" key="4">
    <source>
        <dbReference type="ARBA" id="ARBA00022840"/>
    </source>
</evidence>
<reference evidence="9 10" key="1">
    <citation type="journal article" date="2018" name="Proc. Natl. Acad. Sci. U.S.A.">
        <title>Draft genome sequence of Camellia sinensis var. sinensis provides insights into the evolution of the tea genome and tea quality.</title>
        <authorList>
            <person name="Wei C."/>
            <person name="Yang H."/>
            <person name="Wang S."/>
            <person name="Zhao J."/>
            <person name="Liu C."/>
            <person name="Gao L."/>
            <person name="Xia E."/>
            <person name="Lu Y."/>
            <person name="Tai Y."/>
            <person name="She G."/>
            <person name="Sun J."/>
            <person name="Cao H."/>
            <person name="Tong W."/>
            <person name="Gao Q."/>
            <person name="Li Y."/>
            <person name="Deng W."/>
            <person name="Jiang X."/>
            <person name="Wang W."/>
            <person name="Chen Q."/>
            <person name="Zhang S."/>
            <person name="Li H."/>
            <person name="Wu J."/>
            <person name="Wang P."/>
            <person name="Li P."/>
            <person name="Shi C."/>
            <person name="Zheng F."/>
            <person name="Jian J."/>
            <person name="Huang B."/>
            <person name="Shan D."/>
            <person name="Shi M."/>
            <person name="Fang C."/>
            <person name="Yue Y."/>
            <person name="Li F."/>
            <person name="Li D."/>
            <person name="Wei S."/>
            <person name="Han B."/>
            <person name="Jiang C."/>
            <person name="Yin Y."/>
            <person name="Xia T."/>
            <person name="Zhang Z."/>
            <person name="Bennetzen J.L."/>
            <person name="Zhao S."/>
            <person name="Wan X."/>
        </authorList>
    </citation>
    <scope>NUCLEOTIDE SEQUENCE [LARGE SCALE GENOMIC DNA]</scope>
    <source>
        <strain evidence="10">cv. Shuchazao</strain>
        <tissue evidence="9">Leaf</tissue>
    </source>
</reference>
<keyword evidence="10" id="KW-1185">Reference proteome</keyword>
<evidence type="ECO:0000256" key="5">
    <source>
        <dbReference type="PROSITE-ProRule" id="PRU10141"/>
    </source>
</evidence>
<gene>
    <name evidence="9" type="ORF">TEA_001986</name>
</gene>
<evidence type="ECO:0000256" key="7">
    <source>
        <dbReference type="SAM" id="SignalP"/>
    </source>
</evidence>
<dbReference type="PANTHER" id="PTHR47973">
    <property type="entry name" value="CYSTEINE-RICH RECEPTOR-LIKE PROTEIN KINASE 3"/>
    <property type="match status" value="1"/>
</dbReference>
<dbReference type="STRING" id="542762.A0A4S4DYX6"/>
<dbReference type="InterPro" id="IPR017441">
    <property type="entry name" value="Protein_kinase_ATP_BS"/>
</dbReference>
<evidence type="ECO:0000256" key="2">
    <source>
        <dbReference type="ARBA" id="ARBA00022741"/>
    </source>
</evidence>
<evidence type="ECO:0000259" key="8">
    <source>
        <dbReference type="PROSITE" id="PS50011"/>
    </source>
</evidence>
<feature type="region of interest" description="Disordered" evidence="6">
    <location>
        <begin position="265"/>
        <end position="320"/>
    </location>
</feature>
<feature type="compositionally biased region" description="Low complexity" evidence="6">
    <location>
        <begin position="267"/>
        <end position="282"/>
    </location>
</feature>
<dbReference type="Pfam" id="PF00069">
    <property type="entry name" value="Pkinase"/>
    <property type="match status" value="2"/>
</dbReference>
<evidence type="ECO:0000313" key="9">
    <source>
        <dbReference type="EMBL" id="THG08678.1"/>
    </source>
</evidence>
<sequence length="320" mass="35191">MVDETTETIITLSLLFLLRGLCEGLLEEIVAEQGPKEFSFKTLSSATESFHAKNKLGKGGFAQVYKLNDGREIAVKRPLQISDKGKELVLNELKLLLGSAHHRNIVKFLGFCSHREEMLLVFEFASNGSLDYLLFTSLLPQDQTQVNISEAAGTLGYSAPEYKCSGHVSPKADIYGFGVVVLELISGQKNWLSHDRSSSGQGLRDRANELYKEGRVSDFMDRKLIPSVVRDQVELCIQIGIMCTEYDPELRPSMGHVYSMLSENHGSSSNVVEEPIEPVVATPEEEEEEEEDSSPTCSYDQANKGSNEEGSQTATDGGGG</sequence>
<feature type="compositionally biased region" description="Polar residues" evidence="6">
    <location>
        <begin position="296"/>
        <end position="320"/>
    </location>
</feature>
<feature type="binding site" evidence="5">
    <location>
        <position position="76"/>
    </location>
    <ligand>
        <name>ATP</name>
        <dbReference type="ChEBI" id="CHEBI:30616"/>
    </ligand>
</feature>